<accession>A0AAE3M1U3</accession>
<dbReference type="AlphaFoldDB" id="A0AAE3M1U3"/>
<organism evidence="1 2">
    <name type="scientific">Plebeiibacterium sediminum</name>
    <dbReference type="NCBI Taxonomy" id="2992112"/>
    <lineage>
        <taxon>Bacteria</taxon>
        <taxon>Pseudomonadati</taxon>
        <taxon>Bacteroidota</taxon>
        <taxon>Bacteroidia</taxon>
        <taxon>Marinilabiliales</taxon>
        <taxon>Marinilabiliaceae</taxon>
        <taxon>Plebeiibacterium</taxon>
    </lineage>
</organism>
<evidence type="ECO:0000313" key="1">
    <source>
        <dbReference type="EMBL" id="MCW3785185.1"/>
    </source>
</evidence>
<evidence type="ECO:0000313" key="2">
    <source>
        <dbReference type="Proteomes" id="UP001209229"/>
    </source>
</evidence>
<comment type="caution">
    <text evidence="1">The sequence shown here is derived from an EMBL/GenBank/DDBJ whole genome shotgun (WGS) entry which is preliminary data.</text>
</comment>
<evidence type="ECO:0008006" key="3">
    <source>
        <dbReference type="Google" id="ProtNLM"/>
    </source>
</evidence>
<name>A0AAE3M1U3_9BACT</name>
<proteinExistence type="predicted"/>
<sequence>MQGVETSSGVNDNKISFDGKDHHLMDISADVSLGVELIEQFQFTLNYQYGLTNIEVDAIQQRNRVLQLSVSYFFSKLSFK</sequence>
<reference evidence="1" key="1">
    <citation type="submission" date="2022-10" db="EMBL/GenBank/DDBJ databases">
        <authorList>
            <person name="Yu W.X."/>
        </authorList>
    </citation>
    <scope>NUCLEOTIDE SEQUENCE</scope>
    <source>
        <strain evidence="1">AAT</strain>
    </source>
</reference>
<keyword evidence="2" id="KW-1185">Reference proteome</keyword>
<dbReference type="EMBL" id="JAPDPJ010000001">
    <property type="protein sequence ID" value="MCW3785185.1"/>
    <property type="molecule type" value="Genomic_DNA"/>
</dbReference>
<gene>
    <name evidence="1" type="ORF">OM075_01835</name>
</gene>
<protein>
    <recommendedName>
        <fullName evidence="3">Outer membrane protein beta-barrel domain-containing protein</fullName>
    </recommendedName>
</protein>
<dbReference type="RefSeq" id="WP_301188756.1">
    <property type="nucleotide sequence ID" value="NZ_JAPDPJ010000001.1"/>
</dbReference>
<dbReference type="Proteomes" id="UP001209229">
    <property type="component" value="Unassembled WGS sequence"/>
</dbReference>